<gene>
    <name evidence="1" type="ORF">APE01nite_16690</name>
</gene>
<dbReference type="Proteomes" id="UP000317730">
    <property type="component" value="Unassembled WGS sequence"/>
</dbReference>
<evidence type="ECO:0000313" key="1">
    <source>
        <dbReference type="EMBL" id="GEB85872.1"/>
    </source>
</evidence>
<dbReference type="OrthoDB" id="7268953at2"/>
<dbReference type="RefSeq" id="WP_141376491.1">
    <property type="nucleotide sequence ID" value="NZ_BAPL01000030.1"/>
</dbReference>
<evidence type="ECO:0000313" key="2">
    <source>
        <dbReference type="Proteomes" id="UP000317730"/>
    </source>
</evidence>
<keyword evidence="2" id="KW-1185">Reference proteome</keyword>
<proteinExistence type="predicted"/>
<sequence>MSAALSKQEGLILRSFQKVCRVLEKENDFLAELKFQKITDLLPSKQKEIAALEAALVERAKMLAASGQEHTPLPPDVEKAAQDFKAMIATNQVRLQQAIETQNSVIQLILEAAQESVTGYAASGHYVQDHRAQGAMTLRSDV</sequence>
<dbReference type="AlphaFoldDB" id="A0A4Y3TVJ5"/>
<protein>
    <recommendedName>
        <fullName evidence="3">Flagellar protein FlgN</fullName>
    </recommendedName>
</protein>
<evidence type="ECO:0008006" key="3">
    <source>
        <dbReference type="Google" id="ProtNLM"/>
    </source>
</evidence>
<dbReference type="EMBL" id="BJMV01000008">
    <property type="protein sequence ID" value="GEB85872.1"/>
    <property type="molecule type" value="Genomic_DNA"/>
</dbReference>
<comment type="caution">
    <text evidence="1">The sequence shown here is derived from an EMBL/GenBank/DDBJ whole genome shotgun (WGS) entry which is preliminary data.</text>
</comment>
<accession>A0A4Y3TVJ5</accession>
<reference evidence="1 2" key="1">
    <citation type="submission" date="2019-06" db="EMBL/GenBank/DDBJ databases">
        <title>Whole genome shotgun sequence of Acetobacter peroxydans NBRC 13755.</title>
        <authorList>
            <person name="Hosoyama A."/>
            <person name="Uohara A."/>
            <person name="Ohji S."/>
            <person name="Ichikawa N."/>
        </authorList>
    </citation>
    <scope>NUCLEOTIDE SEQUENCE [LARGE SCALE GENOMIC DNA]</scope>
    <source>
        <strain evidence="1 2">NBRC 13755</strain>
    </source>
</reference>
<name>A0A4Y3TVJ5_9PROT</name>
<organism evidence="1 2">
    <name type="scientific">Acetobacter peroxydans</name>
    <dbReference type="NCBI Taxonomy" id="104098"/>
    <lineage>
        <taxon>Bacteria</taxon>
        <taxon>Pseudomonadati</taxon>
        <taxon>Pseudomonadota</taxon>
        <taxon>Alphaproteobacteria</taxon>
        <taxon>Acetobacterales</taxon>
        <taxon>Acetobacteraceae</taxon>
        <taxon>Acetobacter</taxon>
    </lineage>
</organism>